<dbReference type="Proteomes" id="UP000035444">
    <property type="component" value="Unassembled WGS sequence"/>
</dbReference>
<evidence type="ECO:0000313" key="1">
    <source>
        <dbReference type="EMBL" id="KLN60801.1"/>
    </source>
</evidence>
<comment type="caution">
    <text evidence="1">The sequence shown here is derived from an EMBL/GenBank/DDBJ whole genome shotgun (WGS) entry which is preliminary data.</text>
</comment>
<dbReference type="RefSeq" id="WP_047764015.1">
    <property type="nucleotide sequence ID" value="NZ_LAQL01000006.1"/>
</dbReference>
<dbReference type="STRING" id="1489064.WH96_10020"/>
<dbReference type="OrthoDB" id="8392969at2"/>
<proteinExistence type="predicted"/>
<accession>A0A0H2MEZ9</accession>
<sequence>MTVKSSISLTDQQAAFARSLVDKGRHSSVSAVVQQGLDLLQQKTEAEESDQEALRLLLRQRQEGSFISSTEMKSRLSTLLDEKRRSHDVAD</sequence>
<gene>
    <name evidence="1" type="ORF">WH96_10020</name>
</gene>
<keyword evidence="1" id="KW-0238">DNA-binding</keyword>
<dbReference type="InterPro" id="IPR038296">
    <property type="entry name" value="ParD_sf"/>
</dbReference>
<dbReference type="GO" id="GO:0003677">
    <property type="term" value="F:DNA binding"/>
    <property type="evidence" value="ECO:0007669"/>
    <property type="project" value="UniProtKB-KW"/>
</dbReference>
<reference evidence="1 2" key="1">
    <citation type="submission" date="2015-03" db="EMBL/GenBank/DDBJ databases">
        <title>Genome Sequence of Kiloniella spongiae MEBiC09566, isolated from a marine sponge.</title>
        <authorList>
            <person name="Shao Z."/>
            <person name="Wang L."/>
            <person name="Li X."/>
        </authorList>
    </citation>
    <scope>NUCLEOTIDE SEQUENCE [LARGE SCALE GENOMIC DNA]</scope>
    <source>
        <strain evidence="1 2">MEBiC09566</strain>
    </source>
</reference>
<dbReference type="PATRIC" id="fig|1489064.4.peg.3298"/>
<keyword evidence="2" id="KW-1185">Reference proteome</keyword>
<dbReference type="Gene3D" id="6.10.10.120">
    <property type="entry name" value="Antitoxin ParD1-like"/>
    <property type="match status" value="1"/>
</dbReference>
<evidence type="ECO:0000313" key="2">
    <source>
        <dbReference type="Proteomes" id="UP000035444"/>
    </source>
</evidence>
<protein>
    <submittedName>
        <fullName evidence="1">Transcriptional regulators containing the CopG/Arc/MetJ DNA-binding domain protein</fullName>
    </submittedName>
</protein>
<organism evidence="1 2">
    <name type="scientific">Kiloniella spongiae</name>
    <dbReference type="NCBI Taxonomy" id="1489064"/>
    <lineage>
        <taxon>Bacteria</taxon>
        <taxon>Pseudomonadati</taxon>
        <taxon>Pseudomonadota</taxon>
        <taxon>Alphaproteobacteria</taxon>
        <taxon>Rhodospirillales</taxon>
        <taxon>Kiloniellaceae</taxon>
        <taxon>Kiloniella</taxon>
    </lineage>
</organism>
<dbReference type="Pfam" id="PF03693">
    <property type="entry name" value="ParD_antitoxin"/>
    <property type="match status" value="1"/>
</dbReference>
<name>A0A0H2MEZ9_9PROT</name>
<dbReference type="InterPro" id="IPR022789">
    <property type="entry name" value="ParD"/>
</dbReference>
<dbReference type="EMBL" id="LAQL01000006">
    <property type="protein sequence ID" value="KLN60801.1"/>
    <property type="molecule type" value="Genomic_DNA"/>
</dbReference>
<dbReference type="AlphaFoldDB" id="A0A0H2MEZ9"/>